<comment type="similarity">
    <text evidence="1">Belongs to the TAF9 family. CENP-S/MHF1 subfamily.</text>
</comment>
<evidence type="ECO:0000256" key="5">
    <source>
        <dbReference type="SAM" id="MobiDB-lite"/>
    </source>
</evidence>
<dbReference type="SUPFAM" id="SSF47113">
    <property type="entry name" value="Histone-fold"/>
    <property type="match status" value="1"/>
</dbReference>
<evidence type="ECO:0000256" key="2">
    <source>
        <dbReference type="ARBA" id="ARBA00022763"/>
    </source>
</evidence>
<dbReference type="GO" id="GO:0071821">
    <property type="term" value="C:FANCM-MHF complex"/>
    <property type="evidence" value="ECO:0007669"/>
    <property type="project" value="InterPro"/>
</dbReference>
<keyword evidence="3" id="KW-0238">DNA-binding</keyword>
<dbReference type="GO" id="GO:0000712">
    <property type="term" value="P:resolution of meiotic recombination intermediates"/>
    <property type="evidence" value="ECO:0007669"/>
    <property type="project" value="TreeGrafter"/>
</dbReference>
<evidence type="ECO:0000256" key="1">
    <source>
        <dbReference type="ARBA" id="ARBA00006612"/>
    </source>
</evidence>
<keyword evidence="4" id="KW-0234">DNA repair</keyword>
<dbReference type="PANTHER" id="PTHR22980">
    <property type="entry name" value="CORTISTATIN"/>
    <property type="match status" value="1"/>
</dbReference>
<evidence type="ECO:0000313" key="6">
    <source>
        <dbReference type="EMBL" id="KAK8938686.1"/>
    </source>
</evidence>
<dbReference type="GO" id="GO:0003677">
    <property type="term" value="F:DNA binding"/>
    <property type="evidence" value="ECO:0007669"/>
    <property type="project" value="UniProtKB-KW"/>
</dbReference>
<keyword evidence="2" id="KW-0227">DNA damage</keyword>
<accession>A0AAP0BGB7</accession>
<dbReference type="Proteomes" id="UP001418222">
    <property type="component" value="Unassembled WGS sequence"/>
</dbReference>
<comment type="caution">
    <text evidence="6">The sequence shown here is derived from an EMBL/GenBank/DDBJ whole genome shotgun (WGS) entry which is preliminary data.</text>
</comment>
<dbReference type="CDD" id="cd22919">
    <property type="entry name" value="HFD_CENP-S"/>
    <property type="match status" value="1"/>
</dbReference>
<dbReference type="Gene3D" id="1.10.20.10">
    <property type="entry name" value="Histone, subunit A"/>
    <property type="match status" value="1"/>
</dbReference>
<keyword evidence="7" id="KW-1185">Reference proteome</keyword>
<proteinExistence type="inferred from homology"/>
<feature type="region of interest" description="Disordered" evidence="5">
    <location>
        <begin position="114"/>
        <end position="138"/>
    </location>
</feature>
<dbReference type="InterPro" id="IPR029003">
    <property type="entry name" value="CENP-S/Mhf1"/>
</dbReference>
<dbReference type="AlphaFoldDB" id="A0AAP0BGB7"/>
<dbReference type="GO" id="GO:0003682">
    <property type="term" value="F:chromatin binding"/>
    <property type="evidence" value="ECO:0007669"/>
    <property type="project" value="TreeGrafter"/>
</dbReference>
<dbReference type="EMBL" id="JBBWWQ010000009">
    <property type="protein sequence ID" value="KAK8938686.1"/>
    <property type="molecule type" value="Genomic_DNA"/>
</dbReference>
<organism evidence="6 7">
    <name type="scientific">Platanthera zijinensis</name>
    <dbReference type="NCBI Taxonomy" id="2320716"/>
    <lineage>
        <taxon>Eukaryota</taxon>
        <taxon>Viridiplantae</taxon>
        <taxon>Streptophyta</taxon>
        <taxon>Embryophyta</taxon>
        <taxon>Tracheophyta</taxon>
        <taxon>Spermatophyta</taxon>
        <taxon>Magnoliopsida</taxon>
        <taxon>Liliopsida</taxon>
        <taxon>Asparagales</taxon>
        <taxon>Orchidaceae</taxon>
        <taxon>Orchidoideae</taxon>
        <taxon>Orchideae</taxon>
        <taxon>Orchidinae</taxon>
        <taxon>Platanthera</taxon>
    </lineage>
</organism>
<dbReference type="GO" id="GO:0031297">
    <property type="term" value="P:replication fork processing"/>
    <property type="evidence" value="ECO:0007669"/>
    <property type="project" value="TreeGrafter"/>
</dbReference>
<dbReference type="PANTHER" id="PTHR22980:SF0">
    <property type="entry name" value="CENTROMERE PROTEIN S"/>
    <property type="match status" value="1"/>
</dbReference>
<sequence length="138" mass="15423">MGESEKTEEAEEMAELLRDRFRLSVITIAEAEGKSASKRHGMEIKEPVVACISDLAFKFAGVLQNPDDSQVLANDVRLFAQHAGRKSVNMEDVMLSAHRNEHLLGLLRSFSRDLKSKEPKTGKTRKRPSKKDDVIDAS</sequence>
<gene>
    <name evidence="6" type="ORF">KSP39_PZI011167</name>
</gene>
<evidence type="ECO:0000256" key="4">
    <source>
        <dbReference type="ARBA" id="ARBA00023204"/>
    </source>
</evidence>
<evidence type="ECO:0008006" key="8">
    <source>
        <dbReference type="Google" id="ProtNLM"/>
    </source>
</evidence>
<dbReference type="GO" id="GO:0046982">
    <property type="term" value="F:protein heterodimerization activity"/>
    <property type="evidence" value="ECO:0007669"/>
    <property type="project" value="InterPro"/>
</dbReference>
<reference evidence="6 7" key="1">
    <citation type="journal article" date="2022" name="Nat. Plants">
        <title>Genomes of leafy and leafless Platanthera orchids illuminate the evolution of mycoheterotrophy.</title>
        <authorList>
            <person name="Li M.H."/>
            <person name="Liu K.W."/>
            <person name="Li Z."/>
            <person name="Lu H.C."/>
            <person name="Ye Q.L."/>
            <person name="Zhang D."/>
            <person name="Wang J.Y."/>
            <person name="Li Y.F."/>
            <person name="Zhong Z.M."/>
            <person name="Liu X."/>
            <person name="Yu X."/>
            <person name="Liu D.K."/>
            <person name="Tu X.D."/>
            <person name="Liu B."/>
            <person name="Hao Y."/>
            <person name="Liao X.Y."/>
            <person name="Jiang Y.T."/>
            <person name="Sun W.H."/>
            <person name="Chen J."/>
            <person name="Chen Y.Q."/>
            <person name="Ai Y."/>
            <person name="Zhai J.W."/>
            <person name="Wu S.S."/>
            <person name="Zhou Z."/>
            <person name="Hsiao Y.Y."/>
            <person name="Wu W.L."/>
            <person name="Chen Y.Y."/>
            <person name="Lin Y.F."/>
            <person name="Hsu J.L."/>
            <person name="Li C.Y."/>
            <person name="Wang Z.W."/>
            <person name="Zhao X."/>
            <person name="Zhong W.Y."/>
            <person name="Ma X.K."/>
            <person name="Ma L."/>
            <person name="Huang J."/>
            <person name="Chen G.Z."/>
            <person name="Huang M.Z."/>
            <person name="Huang L."/>
            <person name="Peng D.H."/>
            <person name="Luo Y.B."/>
            <person name="Zou S.Q."/>
            <person name="Chen S.P."/>
            <person name="Lan S."/>
            <person name="Tsai W.C."/>
            <person name="Van de Peer Y."/>
            <person name="Liu Z.J."/>
        </authorList>
    </citation>
    <scope>NUCLEOTIDE SEQUENCE [LARGE SCALE GENOMIC DNA]</scope>
    <source>
        <strain evidence="6">Lor287</strain>
    </source>
</reference>
<name>A0AAP0BGB7_9ASPA</name>
<dbReference type="Pfam" id="PF15630">
    <property type="entry name" value="CENP-S"/>
    <property type="match status" value="1"/>
</dbReference>
<dbReference type="InterPro" id="IPR009072">
    <property type="entry name" value="Histone-fold"/>
</dbReference>
<evidence type="ECO:0000313" key="7">
    <source>
        <dbReference type="Proteomes" id="UP001418222"/>
    </source>
</evidence>
<evidence type="ECO:0000256" key="3">
    <source>
        <dbReference type="ARBA" id="ARBA00023125"/>
    </source>
</evidence>
<protein>
    <recommendedName>
        <fullName evidence="8">Centromere protein S</fullName>
    </recommendedName>
</protein>
<dbReference type="GO" id="GO:0006281">
    <property type="term" value="P:DNA repair"/>
    <property type="evidence" value="ECO:0007669"/>
    <property type="project" value="UniProtKB-KW"/>
</dbReference>